<dbReference type="InterPro" id="IPR036282">
    <property type="entry name" value="Glutathione-S-Trfase_C_sf"/>
</dbReference>
<dbReference type="Pfam" id="PF14497">
    <property type="entry name" value="GST_C_3"/>
    <property type="match status" value="1"/>
</dbReference>
<dbReference type="PANTHER" id="PTHR11571">
    <property type="entry name" value="GLUTATHIONE S-TRANSFERASE"/>
    <property type="match status" value="1"/>
</dbReference>
<dbReference type="InterPro" id="IPR050213">
    <property type="entry name" value="GST_superfamily"/>
</dbReference>
<dbReference type="EC" id="2.5.1.18" evidence="1"/>
<dbReference type="SFLD" id="SFLDG00363">
    <property type="entry name" value="AMPS_(cytGST):_Alpha-__Mu-__Pi"/>
    <property type="match status" value="1"/>
</dbReference>
<dbReference type="Pfam" id="PF02798">
    <property type="entry name" value="GST_N"/>
    <property type="match status" value="1"/>
</dbReference>
<dbReference type="SUPFAM" id="SSF47616">
    <property type="entry name" value="GST C-terminal domain-like"/>
    <property type="match status" value="1"/>
</dbReference>
<evidence type="ECO:0000313" key="8">
    <source>
        <dbReference type="Proteomes" id="UP000186922"/>
    </source>
</evidence>
<dbReference type="GO" id="GO:0004364">
    <property type="term" value="F:glutathione transferase activity"/>
    <property type="evidence" value="ECO:0007669"/>
    <property type="project" value="UniProtKB-EC"/>
</dbReference>
<sequence length="210" mass="23799">MAPKVTLHYFNLRARGELIRWILSYSGQEWVDHRIEFAEWPAIKATTPFGQLPYIEIEGKEPLAQTYAIARYLSRQHGLAGTNAWEEGQVDALADYAADAAKGFSTYVQAFMAKDEKKAQAAREEYTGTTVKPFLSTFEKTLQHNKSGSDYLVGTKPSWADFVVVQLLDEAQRLKSDLLDPFPLLKAHQDRVHNLKGIKEFLAKRPETPL</sequence>
<keyword evidence="8" id="KW-1185">Reference proteome</keyword>
<proteinExistence type="inferred from homology"/>
<comment type="catalytic activity">
    <reaction evidence="4">
        <text>RX + glutathione = an S-substituted glutathione + a halide anion + H(+)</text>
        <dbReference type="Rhea" id="RHEA:16437"/>
        <dbReference type="ChEBI" id="CHEBI:15378"/>
        <dbReference type="ChEBI" id="CHEBI:16042"/>
        <dbReference type="ChEBI" id="CHEBI:17792"/>
        <dbReference type="ChEBI" id="CHEBI:57925"/>
        <dbReference type="ChEBI" id="CHEBI:90779"/>
        <dbReference type="EC" id="2.5.1.18"/>
    </reaction>
</comment>
<dbReference type="SUPFAM" id="SSF52833">
    <property type="entry name" value="Thioredoxin-like"/>
    <property type="match status" value="1"/>
</dbReference>
<evidence type="ECO:0000313" key="7">
    <source>
        <dbReference type="EMBL" id="GAU98994.1"/>
    </source>
</evidence>
<reference evidence="7 8" key="1">
    <citation type="journal article" date="2016" name="Nat. Commun.">
        <title>Extremotolerant tardigrade genome and improved radiotolerance of human cultured cells by tardigrade-unique protein.</title>
        <authorList>
            <person name="Hashimoto T."/>
            <person name="Horikawa D.D."/>
            <person name="Saito Y."/>
            <person name="Kuwahara H."/>
            <person name="Kozuka-Hata H."/>
            <person name="Shin-I T."/>
            <person name="Minakuchi Y."/>
            <person name="Ohishi K."/>
            <person name="Motoyama A."/>
            <person name="Aizu T."/>
            <person name="Enomoto A."/>
            <person name="Kondo K."/>
            <person name="Tanaka S."/>
            <person name="Hara Y."/>
            <person name="Koshikawa S."/>
            <person name="Sagara H."/>
            <person name="Miura T."/>
            <person name="Yokobori S."/>
            <person name="Miyagawa K."/>
            <person name="Suzuki Y."/>
            <person name="Kubo T."/>
            <person name="Oyama M."/>
            <person name="Kohara Y."/>
            <person name="Fujiyama A."/>
            <person name="Arakawa K."/>
            <person name="Katayama T."/>
            <person name="Toyoda A."/>
            <person name="Kunieda T."/>
        </authorList>
    </citation>
    <scope>NUCLEOTIDE SEQUENCE [LARGE SCALE GENOMIC DNA]</scope>
    <source>
        <strain evidence="7 8">YOKOZUNA-1</strain>
    </source>
</reference>
<feature type="domain" description="GST C-terminal" evidence="6">
    <location>
        <begin position="83"/>
        <end position="210"/>
    </location>
</feature>
<evidence type="ECO:0000256" key="3">
    <source>
        <dbReference type="ARBA" id="ARBA00038317"/>
    </source>
</evidence>
<organism evidence="7 8">
    <name type="scientific">Ramazzottius varieornatus</name>
    <name type="common">Water bear</name>
    <name type="synonym">Tardigrade</name>
    <dbReference type="NCBI Taxonomy" id="947166"/>
    <lineage>
        <taxon>Eukaryota</taxon>
        <taxon>Metazoa</taxon>
        <taxon>Ecdysozoa</taxon>
        <taxon>Tardigrada</taxon>
        <taxon>Eutardigrada</taxon>
        <taxon>Parachela</taxon>
        <taxon>Hypsibioidea</taxon>
        <taxon>Ramazzottiidae</taxon>
        <taxon>Ramazzottius</taxon>
    </lineage>
</organism>
<dbReference type="CDD" id="cd03039">
    <property type="entry name" value="GST_N_Sigma_like"/>
    <property type="match status" value="1"/>
</dbReference>
<dbReference type="CDD" id="cd03192">
    <property type="entry name" value="GST_C_Sigma_like"/>
    <property type="match status" value="1"/>
</dbReference>
<dbReference type="PANTHER" id="PTHR11571:SF224">
    <property type="entry name" value="HEMATOPOIETIC PROSTAGLANDIN D SYNTHASE"/>
    <property type="match status" value="1"/>
</dbReference>
<dbReference type="InterPro" id="IPR040079">
    <property type="entry name" value="Glutathione_S-Trfase"/>
</dbReference>
<evidence type="ECO:0000256" key="4">
    <source>
        <dbReference type="ARBA" id="ARBA00047960"/>
    </source>
</evidence>
<accession>A0A1D1VBI5</accession>
<dbReference type="Proteomes" id="UP000186922">
    <property type="component" value="Unassembled WGS sequence"/>
</dbReference>
<name>A0A1D1VBI5_RAMVA</name>
<feature type="domain" description="GST N-terminal" evidence="5">
    <location>
        <begin position="3"/>
        <end position="81"/>
    </location>
</feature>
<evidence type="ECO:0000259" key="6">
    <source>
        <dbReference type="PROSITE" id="PS50405"/>
    </source>
</evidence>
<dbReference type="Gene3D" id="1.20.1050.10">
    <property type="match status" value="1"/>
</dbReference>
<dbReference type="OrthoDB" id="414243at2759"/>
<dbReference type="InterPro" id="IPR036249">
    <property type="entry name" value="Thioredoxin-like_sf"/>
</dbReference>
<dbReference type="InterPro" id="IPR010987">
    <property type="entry name" value="Glutathione-S-Trfase_C-like"/>
</dbReference>
<dbReference type="GO" id="GO:0006749">
    <property type="term" value="P:glutathione metabolic process"/>
    <property type="evidence" value="ECO:0007669"/>
    <property type="project" value="TreeGrafter"/>
</dbReference>
<comment type="caution">
    <text evidence="7">The sequence shown here is derived from an EMBL/GenBank/DDBJ whole genome shotgun (WGS) entry which is preliminary data.</text>
</comment>
<gene>
    <name evidence="7" type="primary">RvY_10057-1</name>
    <name evidence="7" type="synonym">RvY_10057.1</name>
    <name evidence="7" type="ORF">RvY_10057</name>
</gene>
<dbReference type="SFLD" id="SFLDG01205">
    <property type="entry name" value="AMPS.1"/>
    <property type="match status" value="1"/>
</dbReference>
<dbReference type="STRING" id="947166.A0A1D1VBI5"/>
<protein>
    <recommendedName>
        <fullName evidence="1">glutathione transferase</fullName>
        <ecNumber evidence="1">2.5.1.18</ecNumber>
    </recommendedName>
</protein>
<evidence type="ECO:0000259" key="5">
    <source>
        <dbReference type="PROSITE" id="PS50404"/>
    </source>
</evidence>
<comment type="similarity">
    <text evidence="3">Belongs to the GST superfamily. Sigma family.</text>
</comment>
<dbReference type="FunFam" id="1.20.1050.10:FF:000030">
    <property type="entry name" value="Glutathione S-transferase S1"/>
    <property type="match status" value="1"/>
</dbReference>
<dbReference type="InterPro" id="IPR004045">
    <property type="entry name" value="Glutathione_S-Trfase_N"/>
</dbReference>
<dbReference type="InterPro" id="IPR004046">
    <property type="entry name" value="GST_C"/>
</dbReference>
<dbReference type="EMBL" id="BDGG01000005">
    <property type="protein sequence ID" value="GAU98994.1"/>
    <property type="molecule type" value="Genomic_DNA"/>
</dbReference>
<dbReference type="PROSITE" id="PS50405">
    <property type="entry name" value="GST_CTER"/>
    <property type="match status" value="1"/>
</dbReference>
<evidence type="ECO:0000256" key="2">
    <source>
        <dbReference type="ARBA" id="ARBA00022679"/>
    </source>
</evidence>
<dbReference type="AlphaFoldDB" id="A0A1D1VBI5"/>
<evidence type="ECO:0000256" key="1">
    <source>
        <dbReference type="ARBA" id="ARBA00012452"/>
    </source>
</evidence>
<dbReference type="PROSITE" id="PS50404">
    <property type="entry name" value="GST_NTER"/>
    <property type="match status" value="1"/>
</dbReference>
<keyword evidence="2" id="KW-0808">Transferase</keyword>
<dbReference type="SFLD" id="SFLDS00019">
    <property type="entry name" value="Glutathione_Transferase_(cytos"/>
    <property type="match status" value="1"/>
</dbReference>
<dbReference type="Gene3D" id="3.40.30.10">
    <property type="entry name" value="Glutaredoxin"/>
    <property type="match status" value="1"/>
</dbReference>